<dbReference type="PANTHER" id="PTHR10000:SF25">
    <property type="entry name" value="PHOSPHATASE YKRA-RELATED"/>
    <property type="match status" value="1"/>
</dbReference>
<name>A0A3N4GA19_9LACT</name>
<dbReference type="GO" id="GO:0016791">
    <property type="term" value="F:phosphatase activity"/>
    <property type="evidence" value="ECO:0007669"/>
    <property type="project" value="UniProtKB-ARBA"/>
</dbReference>
<dbReference type="NCBIfam" id="TIGR00099">
    <property type="entry name" value="Cof-subfamily"/>
    <property type="match status" value="1"/>
</dbReference>
<dbReference type="SFLD" id="SFLDS00003">
    <property type="entry name" value="Haloacid_Dehalogenase"/>
    <property type="match status" value="1"/>
</dbReference>
<dbReference type="InterPro" id="IPR023214">
    <property type="entry name" value="HAD_sf"/>
</dbReference>
<sequence>MKIERVAFFDIDGTLFDPRKYDRPIHEQVPASTSEAILKLKANGVLPIIATGRWKEMTAGIGEYLNIDSFITSNGQAAYLEDDLLYQNYIDQQLVNPIIDQMRQRSLPAFFDTKEGIHILPQSKHVETYTKNITYLSETDYPENVLQMMVTTRDVRQVSDWLTSLKVVQTGETHVDIYPLGVSKAKGIERILDALNIDVKNTFAFGDANNDLEMFGHVGTAVAMGNGTDRAKESADFVTSEVWNDGIYKACEKLGLFE</sequence>
<dbReference type="InterPro" id="IPR006379">
    <property type="entry name" value="HAD-SF_hydro_IIB"/>
</dbReference>
<keyword evidence="1" id="KW-0378">Hydrolase</keyword>
<dbReference type="Gene3D" id="3.40.50.1000">
    <property type="entry name" value="HAD superfamily/HAD-like"/>
    <property type="match status" value="1"/>
</dbReference>
<dbReference type="RefSeq" id="WP_123780464.1">
    <property type="nucleotide sequence ID" value="NZ_RKMG01000019.1"/>
</dbReference>
<evidence type="ECO:0000313" key="2">
    <source>
        <dbReference type="Proteomes" id="UP000273977"/>
    </source>
</evidence>
<dbReference type="PANTHER" id="PTHR10000">
    <property type="entry name" value="PHOSPHOSERINE PHOSPHATASE"/>
    <property type="match status" value="1"/>
</dbReference>
<dbReference type="Proteomes" id="UP000273977">
    <property type="component" value="Unassembled WGS sequence"/>
</dbReference>
<dbReference type="AlphaFoldDB" id="A0A3N4GA19"/>
<dbReference type="OrthoDB" id="9810101at2"/>
<dbReference type="Pfam" id="PF08282">
    <property type="entry name" value="Hydrolase_3"/>
    <property type="match status" value="1"/>
</dbReference>
<organism evidence="1 2">
    <name type="scientific">Aerococcus agrisoli</name>
    <dbReference type="NCBI Taxonomy" id="2487350"/>
    <lineage>
        <taxon>Bacteria</taxon>
        <taxon>Bacillati</taxon>
        <taxon>Bacillota</taxon>
        <taxon>Bacilli</taxon>
        <taxon>Lactobacillales</taxon>
        <taxon>Aerococcaceae</taxon>
        <taxon>Aerococcus</taxon>
    </lineage>
</organism>
<dbReference type="GO" id="GO:0000287">
    <property type="term" value="F:magnesium ion binding"/>
    <property type="evidence" value="ECO:0007669"/>
    <property type="project" value="TreeGrafter"/>
</dbReference>
<dbReference type="SUPFAM" id="SSF56784">
    <property type="entry name" value="HAD-like"/>
    <property type="match status" value="1"/>
</dbReference>
<reference evidence="1 2" key="1">
    <citation type="submission" date="2018-11" db="EMBL/GenBank/DDBJ databases">
        <title>Aerococcus sp. SJQ22, whole genome shotgun sequence.</title>
        <authorList>
            <person name="Sun L."/>
            <person name="Gao X."/>
            <person name="Chen W."/>
            <person name="Huang K."/>
        </authorList>
    </citation>
    <scope>NUCLEOTIDE SEQUENCE [LARGE SCALE GENOMIC DNA]</scope>
    <source>
        <strain evidence="1 2">SJQ22</strain>
    </source>
</reference>
<proteinExistence type="predicted"/>
<comment type="caution">
    <text evidence="1">The sequence shown here is derived from an EMBL/GenBank/DDBJ whole genome shotgun (WGS) entry which is preliminary data.</text>
</comment>
<accession>A0A3N4GA19</accession>
<dbReference type="GO" id="GO:0005829">
    <property type="term" value="C:cytosol"/>
    <property type="evidence" value="ECO:0007669"/>
    <property type="project" value="TreeGrafter"/>
</dbReference>
<protein>
    <submittedName>
        <fullName evidence="1">Cof-type HAD-IIB family hydrolase</fullName>
    </submittedName>
</protein>
<keyword evidence="2" id="KW-1185">Reference proteome</keyword>
<dbReference type="Gene3D" id="3.30.1240.10">
    <property type="match status" value="1"/>
</dbReference>
<dbReference type="InterPro" id="IPR036412">
    <property type="entry name" value="HAD-like_sf"/>
</dbReference>
<dbReference type="InterPro" id="IPR000150">
    <property type="entry name" value="Cof"/>
</dbReference>
<dbReference type="SFLD" id="SFLDG01140">
    <property type="entry name" value="C2.B:_Phosphomannomutase_and_P"/>
    <property type="match status" value="1"/>
</dbReference>
<evidence type="ECO:0000313" key="1">
    <source>
        <dbReference type="EMBL" id="RPA59592.1"/>
    </source>
</evidence>
<gene>
    <name evidence="1" type="ORF">EF384_06585</name>
</gene>
<dbReference type="NCBIfam" id="TIGR01484">
    <property type="entry name" value="HAD-SF-IIB"/>
    <property type="match status" value="1"/>
</dbReference>
<dbReference type="EMBL" id="RKMG01000019">
    <property type="protein sequence ID" value="RPA59592.1"/>
    <property type="molecule type" value="Genomic_DNA"/>
</dbReference>